<dbReference type="InterPro" id="IPR003521">
    <property type="entry name" value="ICln"/>
</dbReference>
<dbReference type="GO" id="GO:0006821">
    <property type="term" value="P:chloride transport"/>
    <property type="evidence" value="ECO:0007669"/>
    <property type="project" value="InterPro"/>
</dbReference>
<evidence type="ECO:0000256" key="3">
    <source>
        <dbReference type="ARBA" id="ARBA00007054"/>
    </source>
</evidence>
<keyword evidence="6" id="KW-0539">Nucleus</keyword>
<dbReference type="InterPro" id="IPR039924">
    <property type="entry name" value="ICln/Lot5/Saf5"/>
</dbReference>
<dbReference type="OMA" id="NCECIYL"/>
<comment type="subcellular location">
    <subcellularLocation>
        <location evidence="2">Cytoplasm</location>
    </subcellularLocation>
    <subcellularLocation>
        <location evidence="1">Nucleus</location>
    </subcellularLocation>
</comment>
<dbReference type="GO" id="GO:0034715">
    <property type="term" value="C:pICln-Sm protein complex"/>
    <property type="evidence" value="ECO:0007669"/>
    <property type="project" value="InterPro"/>
</dbReference>
<dbReference type="Pfam" id="PF03517">
    <property type="entry name" value="Voldacs"/>
    <property type="match status" value="1"/>
</dbReference>
<comment type="caution">
    <text evidence="8">The sequence shown here is derived from an EMBL/GenBank/DDBJ whole genome shotgun (WGS) entry which is preliminary data.</text>
</comment>
<comment type="similarity">
    <text evidence="3">Belongs to the pICln (TC 1.A.47) family.</text>
</comment>
<dbReference type="GO" id="GO:0006884">
    <property type="term" value="P:cell volume homeostasis"/>
    <property type="evidence" value="ECO:0007669"/>
    <property type="project" value="InterPro"/>
</dbReference>
<evidence type="ECO:0000256" key="7">
    <source>
        <dbReference type="ARBA" id="ARBA00045890"/>
    </source>
</evidence>
<protein>
    <recommendedName>
        <fullName evidence="4">Methylosome subunit pICln</fullName>
    </recommendedName>
</protein>
<keyword evidence="9" id="KW-1185">Reference proteome</keyword>
<evidence type="ECO:0000256" key="1">
    <source>
        <dbReference type="ARBA" id="ARBA00004123"/>
    </source>
</evidence>
<dbReference type="Gene3D" id="2.30.29.30">
    <property type="entry name" value="Pleckstrin-homology domain (PH domain)/Phosphotyrosine-binding domain (PTB)"/>
    <property type="match status" value="1"/>
</dbReference>
<dbReference type="Proteomes" id="UP001142055">
    <property type="component" value="Chromosome 3"/>
</dbReference>
<reference evidence="8" key="1">
    <citation type="submission" date="2022-12" db="EMBL/GenBank/DDBJ databases">
        <title>Genome assemblies of Blomia tropicalis.</title>
        <authorList>
            <person name="Cui Y."/>
        </authorList>
    </citation>
    <scope>NUCLEOTIDE SEQUENCE</scope>
    <source>
        <tissue evidence="8">Adult mites</tissue>
    </source>
</reference>
<comment type="function">
    <text evidence="7">Involved in both the assembly of spliceosomal snRNPs and the methylation of Sm proteins. Chaperone that regulates the assembly of spliceosomal U1, U2, U4 and U5 small nuclear ribonucleoproteins (snRNPs), the building blocks of the spliceosome, and thereby plays an important role in the splicing of cellular pre-mRNAs. Most spliceosomal snRNPs contain a common set of Sm proteins SNRPB, SNRPD1, SNRPD2, SNRPD3, SNRPE, SNRPF and SNRPG that assemble in a heptameric protein ring on the Sm site of the small nuclear RNA to form the core snRNP (Sm core). In the cytosol, the Sm proteins SNRPD1, SNRPD2, SNRPE, SNRPF and SNRPG are trapped in an inactive 6S pICln-Sm complex by the chaperone CLNS1A that controls the assembly of the core snRNP. Dissociation by the SMN complex of CLNS1A from the trapped Sm proteins and their transfer to an SMN-Sm complex triggers the assembly of core snRNPs and their transport to the nucleus.</text>
</comment>
<dbReference type="GO" id="GO:0005681">
    <property type="term" value="C:spliceosomal complex"/>
    <property type="evidence" value="ECO:0007669"/>
    <property type="project" value="TreeGrafter"/>
</dbReference>
<evidence type="ECO:0000256" key="5">
    <source>
        <dbReference type="ARBA" id="ARBA00022490"/>
    </source>
</evidence>
<dbReference type="GO" id="GO:0005886">
    <property type="term" value="C:plasma membrane"/>
    <property type="evidence" value="ECO:0007669"/>
    <property type="project" value="InterPro"/>
</dbReference>
<dbReference type="PANTHER" id="PTHR21399:SF0">
    <property type="entry name" value="METHYLOSOME SUBUNIT PICLN"/>
    <property type="match status" value="1"/>
</dbReference>
<organism evidence="8 9">
    <name type="scientific">Blomia tropicalis</name>
    <name type="common">Mite</name>
    <dbReference type="NCBI Taxonomy" id="40697"/>
    <lineage>
        <taxon>Eukaryota</taxon>
        <taxon>Metazoa</taxon>
        <taxon>Ecdysozoa</taxon>
        <taxon>Arthropoda</taxon>
        <taxon>Chelicerata</taxon>
        <taxon>Arachnida</taxon>
        <taxon>Acari</taxon>
        <taxon>Acariformes</taxon>
        <taxon>Sarcoptiformes</taxon>
        <taxon>Astigmata</taxon>
        <taxon>Glycyphagoidea</taxon>
        <taxon>Echimyopodidae</taxon>
        <taxon>Blomia</taxon>
    </lineage>
</organism>
<dbReference type="GO" id="GO:0000387">
    <property type="term" value="P:spliceosomal snRNP assembly"/>
    <property type="evidence" value="ECO:0007669"/>
    <property type="project" value="InterPro"/>
</dbReference>
<keyword evidence="5" id="KW-0963">Cytoplasm</keyword>
<name>A0A9Q0M3B3_BLOTA</name>
<evidence type="ECO:0000256" key="6">
    <source>
        <dbReference type="ARBA" id="ARBA00023242"/>
    </source>
</evidence>
<dbReference type="EMBL" id="JAPWDV010000003">
    <property type="protein sequence ID" value="KAJ6218506.1"/>
    <property type="molecule type" value="Genomic_DNA"/>
</dbReference>
<dbReference type="GO" id="GO:0034709">
    <property type="term" value="C:methylosome"/>
    <property type="evidence" value="ECO:0007669"/>
    <property type="project" value="InterPro"/>
</dbReference>
<accession>A0A9Q0M3B3</accession>
<dbReference type="GO" id="GO:0005829">
    <property type="term" value="C:cytosol"/>
    <property type="evidence" value="ECO:0007669"/>
    <property type="project" value="InterPro"/>
</dbReference>
<proteinExistence type="inferred from homology"/>
<evidence type="ECO:0000256" key="2">
    <source>
        <dbReference type="ARBA" id="ARBA00004496"/>
    </source>
</evidence>
<dbReference type="PANTHER" id="PTHR21399">
    <property type="entry name" value="CHLORIDE CONDUCTANCE REGULATORY PROTEIN ICLN"/>
    <property type="match status" value="1"/>
</dbReference>
<dbReference type="PRINTS" id="PR01348">
    <property type="entry name" value="ICLNCHANNEL"/>
</dbReference>
<evidence type="ECO:0000313" key="9">
    <source>
        <dbReference type="Proteomes" id="UP001142055"/>
    </source>
</evidence>
<dbReference type="AlphaFoldDB" id="A0A9Q0M3B3"/>
<sequence length="117" mass="13539">MLVLSPIELPNDEHVKHREPNTLAYLRNTQLGEGTVYISEDKFIWSTDNGQGFVLTYPQISLHAISRDLNNFHSECLYLMFEKDDEQIVDSDSETTVPTTTLLDKYMNLSQYDSRHV</sequence>
<evidence type="ECO:0000313" key="8">
    <source>
        <dbReference type="EMBL" id="KAJ6218506.1"/>
    </source>
</evidence>
<gene>
    <name evidence="8" type="ORF">RDWZM_009663</name>
</gene>
<dbReference type="InterPro" id="IPR011993">
    <property type="entry name" value="PH-like_dom_sf"/>
</dbReference>
<dbReference type="GO" id="GO:0045292">
    <property type="term" value="P:mRNA cis splicing, via spliceosome"/>
    <property type="evidence" value="ECO:0007669"/>
    <property type="project" value="TreeGrafter"/>
</dbReference>
<evidence type="ECO:0000256" key="4">
    <source>
        <dbReference type="ARBA" id="ARBA00015653"/>
    </source>
</evidence>